<evidence type="ECO:0000313" key="2">
    <source>
        <dbReference type="Proteomes" id="UP001150603"/>
    </source>
</evidence>
<protein>
    <submittedName>
        <fullName evidence="1">SnoRNA-binding rRNA-processing protein utp10</fullName>
    </submittedName>
</protein>
<feature type="non-terminal residue" evidence="1">
    <location>
        <position position="451"/>
    </location>
</feature>
<sequence>MNKGHVGGTATAAKLNSKMRESVVAFLLSHVAAADGVLAQLQISLLETMELVTSQLFVSQLFPLVTSHTKSLEHIGVPATGSIDDKLTHSLFKAFFSPSNASAIAGGSDKHFDTLLKFVKGVAKVPGSKFAEWSSDLRAKAYLQQVAFEYLTADFVASLGSQPALASITQCLFDVATLGNSYYVPGATKATVRDLFSKVPLDPATVSESLTVVAGKLAQDDSDTPRSGKRARGSHTKSPVDVLPELSTLLEYVQCSVLLSTNPILAPALFSLLSVFVSDLSTQTTADEGSSESLAAQAKELVSIDYLKQLVLTMLTRIFDEANKAGAVIEESVVRVDVIVQSIRTSSSPQTHNQTLLLLAAVAVQHPQAVLHHVMAIFTFMGANVLRQDDEYSFRVLNQTLEKVIPPLVKAKPGEQRISKHEEVALAGPILRVFVDTLSHIPRHRRMALFT</sequence>
<keyword evidence="2" id="KW-1185">Reference proteome</keyword>
<organism evidence="1 2">
    <name type="scientific">Linderina macrospora</name>
    <dbReference type="NCBI Taxonomy" id="4868"/>
    <lineage>
        <taxon>Eukaryota</taxon>
        <taxon>Fungi</taxon>
        <taxon>Fungi incertae sedis</taxon>
        <taxon>Zoopagomycota</taxon>
        <taxon>Kickxellomycotina</taxon>
        <taxon>Kickxellomycetes</taxon>
        <taxon>Kickxellales</taxon>
        <taxon>Kickxellaceae</taxon>
        <taxon>Linderina</taxon>
    </lineage>
</organism>
<dbReference type="Proteomes" id="UP001150603">
    <property type="component" value="Unassembled WGS sequence"/>
</dbReference>
<reference evidence="1" key="1">
    <citation type="submission" date="2022-07" db="EMBL/GenBank/DDBJ databases">
        <title>Phylogenomic reconstructions and comparative analyses of Kickxellomycotina fungi.</title>
        <authorList>
            <person name="Reynolds N.K."/>
            <person name="Stajich J.E."/>
            <person name="Barry K."/>
            <person name="Grigoriev I.V."/>
            <person name="Crous P."/>
            <person name="Smith M.E."/>
        </authorList>
    </citation>
    <scope>NUCLEOTIDE SEQUENCE</scope>
    <source>
        <strain evidence="1">NRRL 5244</strain>
    </source>
</reference>
<accession>A0ACC1J1T9</accession>
<proteinExistence type="predicted"/>
<name>A0ACC1J1T9_9FUNG</name>
<dbReference type="EMBL" id="JANBPW010004648">
    <property type="protein sequence ID" value="KAJ1934435.1"/>
    <property type="molecule type" value="Genomic_DNA"/>
</dbReference>
<gene>
    <name evidence="1" type="primary">UTP10_2</name>
    <name evidence="1" type="ORF">FBU59_005699</name>
</gene>
<comment type="caution">
    <text evidence="1">The sequence shown here is derived from an EMBL/GenBank/DDBJ whole genome shotgun (WGS) entry which is preliminary data.</text>
</comment>
<evidence type="ECO:0000313" key="1">
    <source>
        <dbReference type="EMBL" id="KAJ1934435.1"/>
    </source>
</evidence>